<reference evidence="2" key="1">
    <citation type="journal article" date="2022" name="Mol. Ecol. Resour.">
        <title>The genomes of chicory, endive, great burdock and yacon provide insights into Asteraceae palaeo-polyploidization history and plant inulin production.</title>
        <authorList>
            <person name="Fan W."/>
            <person name="Wang S."/>
            <person name="Wang H."/>
            <person name="Wang A."/>
            <person name="Jiang F."/>
            <person name="Liu H."/>
            <person name="Zhao H."/>
            <person name="Xu D."/>
            <person name="Zhang Y."/>
        </authorList>
    </citation>
    <scope>NUCLEOTIDE SEQUENCE [LARGE SCALE GENOMIC DNA]</scope>
    <source>
        <strain evidence="2">cv. Niubang</strain>
    </source>
</reference>
<organism evidence="1 2">
    <name type="scientific">Arctium lappa</name>
    <name type="common">Greater burdock</name>
    <name type="synonym">Lappa major</name>
    <dbReference type="NCBI Taxonomy" id="4217"/>
    <lineage>
        <taxon>Eukaryota</taxon>
        <taxon>Viridiplantae</taxon>
        <taxon>Streptophyta</taxon>
        <taxon>Embryophyta</taxon>
        <taxon>Tracheophyta</taxon>
        <taxon>Spermatophyta</taxon>
        <taxon>Magnoliopsida</taxon>
        <taxon>eudicotyledons</taxon>
        <taxon>Gunneridae</taxon>
        <taxon>Pentapetalae</taxon>
        <taxon>asterids</taxon>
        <taxon>campanulids</taxon>
        <taxon>Asterales</taxon>
        <taxon>Asteraceae</taxon>
        <taxon>Carduoideae</taxon>
        <taxon>Cardueae</taxon>
        <taxon>Arctiinae</taxon>
        <taxon>Arctium</taxon>
    </lineage>
</organism>
<dbReference type="EMBL" id="CM042052">
    <property type="protein sequence ID" value="KAI3720039.1"/>
    <property type="molecule type" value="Genomic_DNA"/>
</dbReference>
<protein>
    <submittedName>
        <fullName evidence="1">Uncharacterized protein</fullName>
    </submittedName>
</protein>
<gene>
    <name evidence="1" type="ORF">L6452_20946</name>
</gene>
<sequence length="467" mass="52254">MLNLAKQSYDYLTISTPSFQQSPFHLLNHLSFIHLLTFSSLTIISILIFYILNKPKTVYLLDFACFKPPPVLRVPHATAAEHGRIILASQPKSIAFQVKIFERSGLGEETCLPHPLHYLPPNPNMIDARDESQLVIFSAMDSLLRKTGLNPKDIDILIVNCSLFSPTPSISAMVVNKYKMRSNVKSFNFSGMGCSAGLISIDFAKNLLQVHPESYAVVISTEIITPNSYLGKERSMLLPNCLFRMGGAAILLTNKRSQRKHAKYSLLHVIRTHKGSDEKSYRCVTQEEDKEGHVGIALNLDLMTIAANSLTANISTIGPIVLPASEQLVFVLNFLGRKFLKLDLKPYIPDFKKAFDHFCIHAGGRAVIDELQKNLRLSSEHVEASRMALHRFGNTSSSSLWYELGYIEAKGRMKKGDRAWQIGFGSGFKCNSAVWKCNRDIEANKNGGAWADCIHRYPVNEPDVIKL</sequence>
<proteinExistence type="predicted"/>
<keyword evidence="2" id="KW-1185">Reference proteome</keyword>
<comment type="caution">
    <text evidence="1">The sequence shown here is derived from an EMBL/GenBank/DDBJ whole genome shotgun (WGS) entry which is preliminary data.</text>
</comment>
<evidence type="ECO:0000313" key="2">
    <source>
        <dbReference type="Proteomes" id="UP001055879"/>
    </source>
</evidence>
<evidence type="ECO:0000313" key="1">
    <source>
        <dbReference type="EMBL" id="KAI3720039.1"/>
    </source>
</evidence>
<reference evidence="1 2" key="2">
    <citation type="journal article" date="2022" name="Mol. Ecol. Resour.">
        <title>The genomes of chicory, endive, great burdock and yacon provide insights into Asteraceae paleo-polyploidization history and plant inulin production.</title>
        <authorList>
            <person name="Fan W."/>
            <person name="Wang S."/>
            <person name="Wang H."/>
            <person name="Wang A."/>
            <person name="Jiang F."/>
            <person name="Liu H."/>
            <person name="Zhao H."/>
            <person name="Xu D."/>
            <person name="Zhang Y."/>
        </authorList>
    </citation>
    <scope>NUCLEOTIDE SEQUENCE [LARGE SCALE GENOMIC DNA]</scope>
    <source>
        <strain evidence="2">cv. Niubang</strain>
    </source>
</reference>
<accession>A0ACB9BDN6</accession>
<name>A0ACB9BDN6_ARCLA</name>
<dbReference type="Proteomes" id="UP001055879">
    <property type="component" value="Linkage Group LG06"/>
</dbReference>